<evidence type="ECO:0000259" key="1">
    <source>
        <dbReference type="Pfam" id="PF20243"/>
    </source>
</evidence>
<dbReference type="EMBL" id="NPDT01000004">
    <property type="protein sequence ID" value="PJZ65787.1"/>
    <property type="molecule type" value="Genomic_DNA"/>
</dbReference>
<gene>
    <name evidence="2" type="ORF">CH371_12435</name>
</gene>
<feature type="domain" description="Copper-binding protein MbnP-like" evidence="1">
    <location>
        <begin position="47"/>
        <end position="262"/>
    </location>
</feature>
<evidence type="ECO:0000313" key="2">
    <source>
        <dbReference type="EMBL" id="PJZ65787.1"/>
    </source>
</evidence>
<organism evidence="2 3">
    <name type="scientific">Leptospira wolffii</name>
    <dbReference type="NCBI Taxonomy" id="409998"/>
    <lineage>
        <taxon>Bacteria</taxon>
        <taxon>Pseudomonadati</taxon>
        <taxon>Spirochaetota</taxon>
        <taxon>Spirochaetia</taxon>
        <taxon>Leptospirales</taxon>
        <taxon>Leptospiraceae</taxon>
        <taxon>Leptospira</taxon>
    </lineage>
</organism>
<protein>
    <submittedName>
        <fullName evidence="2">Metallo-mystery pair system four-Cys motif protein</fullName>
    </submittedName>
</protein>
<dbReference type="Pfam" id="PF20243">
    <property type="entry name" value="MbnP"/>
    <property type="match status" value="1"/>
</dbReference>
<dbReference type="InterPro" id="IPR046863">
    <property type="entry name" value="MbnP-like_dom"/>
</dbReference>
<proteinExistence type="predicted"/>
<sequence length="324" mass="34148">MKLLYKYAIIAFITLSFWNCDGGSEPSNLGLLALATASPVSQEPAGITFQAVVGSSLAVCGGEITGHGEAHTSSTVTIMHVAGVMPIGLRDLRFYVSEFELVDEDDNIITANVPDDGVWQYSGITLLDFENKTGSCTGTVATNKIVKTVLENKSYKTVRFTLGIPESLNHGNSSIAPSPLNISGMAWSWLSGYRFFVGEFVSMDAAAAGNYAQLHIGSTGCTEPTPGNYSCTNANRARISLSPSGGFNPYTQNIQFDLKKAVAASPVGSPTTWAGWSISSGNKTCHSMGAMDAACADVFPNFGLDYGTGNAGTAEQTVFNVVSK</sequence>
<evidence type="ECO:0000313" key="3">
    <source>
        <dbReference type="Proteomes" id="UP000231912"/>
    </source>
</evidence>
<dbReference type="Proteomes" id="UP000231912">
    <property type="component" value="Unassembled WGS sequence"/>
</dbReference>
<name>A0A2M9ZBS8_9LEPT</name>
<dbReference type="AlphaFoldDB" id="A0A2M9ZBS8"/>
<reference evidence="2 3" key="1">
    <citation type="submission" date="2017-07" db="EMBL/GenBank/DDBJ databases">
        <title>Leptospira spp. isolated from tropical soils.</title>
        <authorList>
            <person name="Thibeaux R."/>
            <person name="Iraola G."/>
            <person name="Ferres I."/>
            <person name="Bierque E."/>
            <person name="Girault D."/>
            <person name="Soupe-Gilbert M.-E."/>
            <person name="Picardeau M."/>
            <person name="Goarant C."/>
        </authorList>
    </citation>
    <scope>NUCLEOTIDE SEQUENCE [LARGE SCALE GENOMIC DNA]</scope>
    <source>
        <strain evidence="2 3">FH2-C-A2</strain>
    </source>
</reference>
<dbReference type="InterPro" id="IPR023977">
    <property type="entry name" value="MbnP-like"/>
</dbReference>
<accession>A0A2M9ZBS8</accession>
<comment type="caution">
    <text evidence="2">The sequence shown here is derived from an EMBL/GenBank/DDBJ whole genome shotgun (WGS) entry which is preliminary data.</text>
</comment>
<dbReference type="NCBIfam" id="TIGR04052">
    <property type="entry name" value="MbnP_like_WxW"/>
    <property type="match status" value="1"/>
</dbReference>
<dbReference type="RefSeq" id="WP_100759219.1">
    <property type="nucleotide sequence ID" value="NZ_NPDT01000004.1"/>
</dbReference>